<gene>
    <name evidence="4" type="primary">LOC101855331</name>
</gene>
<dbReference type="SUPFAM" id="SSF52540">
    <property type="entry name" value="P-loop containing nucleoside triphosphate hydrolases"/>
    <property type="match status" value="1"/>
</dbReference>
<dbReference type="Pfam" id="PF00685">
    <property type="entry name" value="Sulfotransfer_1"/>
    <property type="match status" value="1"/>
</dbReference>
<evidence type="ECO:0000259" key="2">
    <source>
        <dbReference type="Pfam" id="PF00685"/>
    </source>
</evidence>
<evidence type="ECO:0000313" key="3">
    <source>
        <dbReference type="Proteomes" id="UP000694888"/>
    </source>
</evidence>
<dbReference type="Proteomes" id="UP000694888">
    <property type="component" value="Unplaced"/>
</dbReference>
<feature type="compositionally biased region" description="Basic and acidic residues" evidence="1">
    <location>
        <begin position="294"/>
        <end position="303"/>
    </location>
</feature>
<protein>
    <submittedName>
        <fullName evidence="4">Carbohydrate sulfotransferase 4</fullName>
    </submittedName>
</protein>
<dbReference type="InterPro" id="IPR000863">
    <property type="entry name" value="Sulfotransferase_dom"/>
</dbReference>
<dbReference type="PANTHER" id="PTHR10704">
    <property type="entry name" value="CARBOHYDRATE SULFOTRANSFERASE"/>
    <property type="match status" value="1"/>
</dbReference>
<sequence length="384" mass="44014">MRSLAKVAVAVLCGLALTGFMYRQDRSLEILVVEGSRLGPVTLLKTAPQKQVKILIHSYMRSGSTLTGDLFQAHPGVFFFYEPLWYLYDHDMNHSGYWDQEDLRSRVKDAFKSVSPTPVTPFDFLDRMFQCDLSPANLAFLAYVMKSESFSKSQCPFGKPFGRIQETQLKPCAELVKPRCEEAKSLVMKVLRLTMNETDSYLDKHPDLKVIYLVRDPRGIHYSRGQAYFQGQSSFLCQRIQNDLTTFKRISGKHKGRILLVRYEDLAQLPLHVVKEMYQFAGLDMLPSVEETVRQKTHAESTHETQFGTGRSDSSKTSTKWRTTMTYQAVKEMDAYCQDVYSFLGYNTFASDNELRNLTLPQRSPDYDARLVGVRIGHLLKDRG</sequence>
<dbReference type="Gene3D" id="3.40.50.300">
    <property type="entry name" value="P-loop containing nucleotide triphosphate hydrolases"/>
    <property type="match status" value="1"/>
</dbReference>
<dbReference type="PANTHER" id="PTHR10704:SF71">
    <property type="entry name" value="CARBOHYDRATE SULFOTRANSFERASE 1-LIKE"/>
    <property type="match status" value="1"/>
</dbReference>
<feature type="domain" description="Sulfotransferase" evidence="2">
    <location>
        <begin position="53"/>
        <end position="340"/>
    </location>
</feature>
<feature type="region of interest" description="Disordered" evidence="1">
    <location>
        <begin position="294"/>
        <end position="318"/>
    </location>
</feature>
<keyword evidence="3" id="KW-1185">Reference proteome</keyword>
<accession>A0ABM0JLD0</accession>
<dbReference type="InterPro" id="IPR027417">
    <property type="entry name" value="P-loop_NTPase"/>
</dbReference>
<dbReference type="RefSeq" id="XP_005096424.2">
    <property type="nucleotide sequence ID" value="XM_005096367.3"/>
</dbReference>
<reference evidence="4" key="1">
    <citation type="submission" date="2025-08" db="UniProtKB">
        <authorList>
            <consortium name="RefSeq"/>
        </authorList>
    </citation>
    <scope>IDENTIFICATION</scope>
</reference>
<organism evidence="3 4">
    <name type="scientific">Aplysia californica</name>
    <name type="common">California sea hare</name>
    <dbReference type="NCBI Taxonomy" id="6500"/>
    <lineage>
        <taxon>Eukaryota</taxon>
        <taxon>Metazoa</taxon>
        <taxon>Spiralia</taxon>
        <taxon>Lophotrochozoa</taxon>
        <taxon>Mollusca</taxon>
        <taxon>Gastropoda</taxon>
        <taxon>Heterobranchia</taxon>
        <taxon>Euthyneura</taxon>
        <taxon>Tectipleura</taxon>
        <taxon>Aplysiida</taxon>
        <taxon>Aplysioidea</taxon>
        <taxon>Aplysiidae</taxon>
        <taxon>Aplysia</taxon>
    </lineage>
</organism>
<name>A0ABM0JLD0_APLCA</name>
<dbReference type="InterPro" id="IPR051135">
    <property type="entry name" value="Gal/GlcNAc/GalNAc_ST"/>
</dbReference>
<proteinExistence type="predicted"/>
<evidence type="ECO:0000313" key="4">
    <source>
        <dbReference type="RefSeq" id="XP_005096424.2"/>
    </source>
</evidence>
<dbReference type="GeneID" id="101855331"/>
<feature type="compositionally biased region" description="Polar residues" evidence="1">
    <location>
        <begin position="304"/>
        <end position="318"/>
    </location>
</feature>
<evidence type="ECO:0000256" key="1">
    <source>
        <dbReference type="SAM" id="MobiDB-lite"/>
    </source>
</evidence>